<sequence>MVMEIEIKGFIVAYFSSYGDQTVPSHYSFMNWKPDSPEYVVIAEHTHKVEFEVPASYIPERVAVLRTAQATARVKAEETVAEIEETLQKLLCLEGPL</sequence>
<evidence type="ECO:0000313" key="3">
    <source>
        <dbReference type="EMBL" id="CAB4175979.1"/>
    </source>
</evidence>
<dbReference type="EMBL" id="LR796463">
    <property type="protein sequence ID" value="CAB4146227.1"/>
    <property type="molecule type" value="Genomic_DNA"/>
</dbReference>
<proteinExistence type="predicted"/>
<protein>
    <submittedName>
        <fullName evidence="2">Uncharacterized protein</fullName>
    </submittedName>
</protein>
<evidence type="ECO:0000313" key="1">
    <source>
        <dbReference type="EMBL" id="CAB4146227.1"/>
    </source>
</evidence>
<dbReference type="EMBL" id="LR796930">
    <property type="protein sequence ID" value="CAB4175979.1"/>
    <property type="molecule type" value="Genomic_DNA"/>
</dbReference>
<organism evidence="2">
    <name type="scientific">uncultured Caudovirales phage</name>
    <dbReference type="NCBI Taxonomy" id="2100421"/>
    <lineage>
        <taxon>Viruses</taxon>
        <taxon>Duplodnaviria</taxon>
        <taxon>Heunggongvirae</taxon>
        <taxon>Uroviricota</taxon>
        <taxon>Caudoviricetes</taxon>
        <taxon>Peduoviridae</taxon>
        <taxon>Maltschvirus</taxon>
        <taxon>Maltschvirus maltsch</taxon>
    </lineage>
</organism>
<evidence type="ECO:0000313" key="5">
    <source>
        <dbReference type="EMBL" id="CAB4217532.1"/>
    </source>
</evidence>
<dbReference type="EMBL" id="LR797458">
    <property type="protein sequence ID" value="CAB4217532.1"/>
    <property type="molecule type" value="Genomic_DNA"/>
</dbReference>
<evidence type="ECO:0000313" key="4">
    <source>
        <dbReference type="EMBL" id="CAB4186507.1"/>
    </source>
</evidence>
<accession>A0A6J5NY56</accession>
<dbReference type="EMBL" id="LR797096">
    <property type="protein sequence ID" value="CAB4186507.1"/>
    <property type="molecule type" value="Genomic_DNA"/>
</dbReference>
<name>A0A6J5NY56_9CAUD</name>
<dbReference type="EMBL" id="LR796751">
    <property type="protein sequence ID" value="CAB4163752.1"/>
    <property type="molecule type" value="Genomic_DNA"/>
</dbReference>
<reference evidence="2" key="1">
    <citation type="submission" date="2020-04" db="EMBL/GenBank/DDBJ databases">
        <authorList>
            <person name="Chiriac C."/>
            <person name="Salcher M."/>
            <person name="Ghai R."/>
            <person name="Kavagutti S V."/>
        </authorList>
    </citation>
    <scope>NUCLEOTIDE SEQUENCE</scope>
</reference>
<gene>
    <name evidence="4" type="ORF">UFOVP1147_41</name>
    <name evidence="5" type="ORF">UFOVP1594_37</name>
    <name evidence="1" type="ORF">UFOVP484_32</name>
    <name evidence="2" type="ORF">UFOVP808_48</name>
    <name evidence="3" type="ORF">UFOVP994_37</name>
</gene>
<evidence type="ECO:0000313" key="2">
    <source>
        <dbReference type="EMBL" id="CAB4163752.1"/>
    </source>
</evidence>